<feature type="compositionally biased region" description="Polar residues" evidence="1">
    <location>
        <begin position="21"/>
        <end position="33"/>
    </location>
</feature>
<dbReference type="Proteomes" id="UP000800200">
    <property type="component" value="Unassembled WGS sequence"/>
</dbReference>
<feature type="compositionally biased region" description="Basic and acidic residues" evidence="1">
    <location>
        <begin position="1"/>
        <end position="11"/>
    </location>
</feature>
<feature type="region of interest" description="Disordered" evidence="1">
    <location>
        <begin position="178"/>
        <end position="208"/>
    </location>
</feature>
<keyword evidence="3" id="KW-1185">Reference proteome</keyword>
<dbReference type="EMBL" id="ML994739">
    <property type="protein sequence ID" value="KAF2175235.1"/>
    <property type="molecule type" value="Genomic_DNA"/>
</dbReference>
<feature type="compositionally biased region" description="Basic and acidic residues" evidence="1">
    <location>
        <begin position="252"/>
        <end position="263"/>
    </location>
</feature>
<evidence type="ECO:0000313" key="3">
    <source>
        <dbReference type="Proteomes" id="UP000800200"/>
    </source>
</evidence>
<feature type="region of interest" description="Disordered" evidence="1">
    <location>
        <begin position="230"/>
        <end position="263"/>
    </location>
</feature>
<feature type="region of interest" description="Disordered" evidence="1">
    <location>
        <begin position="277"/>
        <end position="301"/>
    </location>
</feature>
<accession>A0A6A6D846</accession>
<sequence>MKGKSIREIRPKPHLPGVPSLENTRGASSPQSSWPIDWADCGDDITHSLTHRSVSDFIKAPIPSACYFLSENFIHPDRTRSTRSGQQIISIDHLLSTSIFSRNTASAICSDLDVDMTFSNRPMRSISHSSAINSPNAVPSTSIPATPTNTPVTTFSSSTFAAVSPVCLAPVNTSVTGINSPEGARTPLPIPPMNTPASSVDSGVGSPQDGGVSLGAHPPVLLEAHHFESPMLSPTVPPNSPESWPFQVATDEDAKSGFHDDHQTSLGERLAALGLSAGSKVESPKDEVKEPEDTVARALGG</sequence>
<feature type="compositionally biased region" description="Basic and acidic residues" evidence="1">
    <location>
        <begin position="282"/>
        <end position="295"/>
    </location>
</feature>
<organism evidence="2 3">
    <name type="scientific">Zopfia rhizophila CBS 207.26</name>
    <dbReference type="NCBI Taxonomy" id="1314779"/>
    <lineage>
        <taxon>Eukaryota</taxon>
        <taxon>Fungi</taxon>
        <taxon>Dikarya</taxon>
        <taxon>Ascomycota</taxon>
        <taxon>Pezizomycotina</taxon>
        <taxon>Dothideomycetes</taxon>
        <taxon>Dothideomycetes incertae sedis</taxon>
        <taxon>Zopfiaceae</taxon>
        <taxon>Zopfia</taxon>
    </lineage>
</organism>
<proteinExistence type="predicted"/>
<feature type="region of interest" description="Disordered" evidence="1">
    <location>
        <begin position="1"/>
        <end position="33"/>
    </location>
</feature>
<dbReference type="OrthoDB" id="10478907at2759"/>
<gene>
    <name evidence="2" type="ORF">K469DRAFT_76965</name>
</gene>
<evidence type="ECO:0000256" key="1">
    <source>
        <dbReference type="SAM" id="MobiDB-lite"/>
    </source>
</evidence>
<dbReference type="AlphaFoldDB" id="A0A6A6D846"/>
<reference evidence="2" key="1">
    <citation type="journal article" date="2020" name="Stud. Mycol.">
        <title>101 Dothideomycetes genomes: a test case for predicting lifestyles and emergence of pathogens.</title>
        <authorList>
            <person name="Haridas S."/>
            <person name="Albert R."/>
            <person name="Binder M."/>
            <person name="Bloem J."/>
            <person name="Labutti K."/>
            <person name="Salamov A."/>
            <person name="Andreopoulos B."/>
            <person name="Baker S."/>
            <person name="Barry K."/>
            <person name="Bills G."/>
            <person name="Bluhm B."/>
            <person name="Cannon C."/>
            <person name="Castanera R."/>
            <person name="Culley D."/>
            <person name="Daum C."/>
            <person name="Ezra D."/>
            <person name="Gonzalez J."/>
            <person name="Henrissat B."/>
            <person name="Kuo A."/>
            <person name="Liang C."/>
            <person name="Lipzen A."/>
            <person name="Lutzoni F."/>
            <person name="Magnuson J."/>
            <person name="Mondo S."/>
            <person name="Nolan M."/>
            <person name="Ohm R."/>
            <person name="Pangilinan J."/>
            <person name="Park H.-J."/>
            <person name="Ramirez L."/>
            <person name="Alfaro M."/>
            <person name="Sun H."/>
            <person name="Tritt A."/>
            <person name="Yoshinaga Y."/>
            <person name="Zwiers L.-H."/>
            <person name="Turgeon B."/>
            <person name="Goodwin S."/>
            <person name="Spatafora J."/>
            <person name="Crous P."/>
            <person name="Grigoriev I."/>
        </authorList>
    </citation>
    <scope>NUCLEOTIDE SEQUENCE</scope>
    <source>
        <strain evidence="2">CBS 207.26</strain>
    </source>
</reference>
<name>A0A6A6D846_9PEZI</name>
<evidence type="ECO:0000313" key="2">
    <source>
        <dbReference type="EMBL" id="KAF2175235.1"/>
    </source>
</evidence>
<protein>
    <submittedName>
        <fullName evidence="2">Uncharacterized protein</fullName>
    </submittedName>
</protein>